<feature type="transmembrane region" description="Helical" evidence="7">
    <location>
        <begin position="148"/>
        <end position="167"/>
    </location>
</feature>
<accession>A0A1J4TN62</accession>
<comment type="subcellular location">
    <subcellularLocation>
        <location evidence="1">Membrane</location>
        <topology evidence="1">Multi-pass membrane protein</topology>
    </subcellularLocation>
</comment>
<name>A0A1J4TN62_9BACT</name>
<evidence type="ECO:0000256" key="3">
    <source>
        <dbReference type="ARBA" id="ARBA00022448"/>
    </source>
</evidence>
<dbReference type="GO" id="GO:0015297">
    <property type="term" value="F:antiporter activity"/>
    <property type="evidence" value="ECO:0007669"/>
    <property type="project" value="InterPro"/>
</dbReference>
<feature type="transmembrane region" description="Helical" evidence="7">
    <location>
        <begin position="115"/>
        <end position="136"/>
    </location>
</feature>
<dbReference type="Gene3D" id="3.40.50.720">
    <property type="entry name" value="NAD(P)-binding Rossmann-like Domain"/>
    <property type="match status" value="1"/>
</dbReference>
<feature type="transmembrane region" description="Helical" evidence="7">
    <location>
        <begin position="224"/>
        <end position="243"/>
    </location>
</feature>
<dbReference type="InterPro" id="IPR036291">
    <property type="entry name" value="NAD(P)-bd_dom_sf"/>
</dbReference>
<evidence type="ECO:0000256" key="2">
    <source>
        <dbReference type="ARBA" id="ARBA00005551"/>
    </source>
</evidence>
<evidence type="ECO:0000259" key="8">
    <source>
        <dbReference type="PROSITE" id="PS51201"/>
    </source>
</evidence>
<keyword evidence="6 7" id="KW-0472">Membrane</keyword>
<feature type="transmembrane region" description="Helical" evidence="7">
    <location>
        <begin position="363"/>
        <end position="382"/>
    </location>
</feature>
<keyword evidence="5 7" id="KW-1133">Transmembrane helix</keyword>
<feature type="transmembrane region" description="Helical" evidence="7">
    <location>
        <begin position="331"/>
        <end position="351"/>
    </location>
</feature>
<dbReference type="PANTHER" id="PTHR42751:SF6">
    <property type="entry name" value="CONSERVED INTEGRAL MEMBRANE TRANSPORT PROTEIN-RELATED"/>
    <property type="match status" value="1"/>
</dbReference>
<feature type="transmembrane region" description="Helical" evidence="7">
    <location>
        <begin position="59"/>
        <end position="77"/>
    </location>
</feature>
<feature type="transmembrane region" description="Helical" evidence="7">
    <location>
        <begin position="249"/>
        <end position="268"/>
    </location>
</feature>
<dbReference type="AlphaFoldDB" id="A0A1J4TN62"/>
<dbReference type="GO" id="GO:0006813">
    <property type="term" value="P:potassium ion transport"/>
    <property type="evidence" value="ECO:0007669"/>
    <property type="project" value="InterPro"/>
</dbReference>
<gene>
    <name evidence="9" type="ORF">AUJ73_05110</name>
</gene>
<dbReference type="Pfam" id="PF00999">
    <property type="entry name" value="Na_H_Exchanger"/>
    <property type="match status" value="1"/>
</dbReference>
<evidence type="ECO:0000256" key="4">
    <source>
        <dbReference type="ARBA" id="ARBA00022692"/>
    </source>
</evidence>
<feature type="transmembrane region" description="Helical" evidence="7">
    <location>
        <begin position="6"/>
        <end position="24"/>
    </location>
</feature>
<keyword evidence="3" id="KW-0813">Transport</keyword>
<dbReference type="InterPro" id="IPR038770">
    <property type="entry name" value="Na+/solute_symporter_sf"/>
</dbReference>
<dbReference type="PROSITE" id="PS51201">
    <property type="entry name" value="RCK_N"/>
    <property type="match status" value="1"/>
</dbReference>
<protein>
    <recommendedName>
        <fullName evidence="8">RCK N-terminal domain-containing protein</fullName>
    </recommendedName>
</protein>
<dbReference type="InterPro" id="IPR006153">
    <property type="entry name" value="Cation/H_exchanger_TM"/>
</dbReference>
<dbReference type="SUPFAM" id="SSF51735">
    <property type="entry name" value="NAD(P)-binding Rossmann-fold domains"/>
    <property type="match status" value="1"/>
</dbReference>
<dbReference type="GO" id="GO:1902600">
    <property type="term" value="P:proton transmembrane transport"/>
    <property type="evidence" value="ECO:0007669"/>
    <property type="project" value="InterPro"/>
</dbReference>
<comment type="similarity">
    <text evidence="2">Belongs to the monovalent cation:proton antiporter 2 (CPA2) transporter (TC 2.A.37) family.</text>
</comment>
<comment type="caution">
    <text evidence="9">The sequence shown here is derived from an EMBL/GenBank/DDBJ whole genome shotgun (WGS) entry which is preliminary data.</text>
</comment>
<proteinExistence type="inferred from homology"/>
<evidence type="ECO:0000256" key="1">
    <source>
        <dbReference type="ARBA" id="ARBA00004141"/>
    </source>
</evidence>
<sequence>MESLTLARDLLVILFTAFVGGVIAKKMRLPLVVGYLLGGIIVASSLINFINFGDTLKNIAEIGVALLLFTLGLDFNLHKIKDLGNVIIFGSLIQILLTIFLGVFIFPLFGMDFYSSFFLAAVFSLSSTAVVVKGLSEKGELDTLHGEIAAGWLFMQDLYTLPMMIILPGVGQMVSHGDALAGALVYFLKSIVLAFASFFLVIFIGKKIVPYIFEKIAELRSRELLLIASISFCLLFSFVFNALGFSFAIGAFIAGVLIASSSVSHGIFAEVRPLRDIFSVVFFVSLGLLMNPAFLMSSFLNILLLVLVVIILKFLIAGLLTLLLGYHTKTATLVGISLVSVGEFAFILALTGVSSHLISNDTYMTILSVSFISLIISAPLLSKSSNIYYNFKKIISNNVPALSEIITKFDRGFKLNSNDLSNHVVVLGYGRVGRYICRALSMANIPYVVVDYNLHIIKGLKQLGVNVIYGDPSEIDVLSFAKVSEAKIIIMAYSDRHMQKSVVANIFTLNPKAKILSRIHFEEDQKILRGLGVSVLIQPEFEAALSITNKLFKLYNVPAEDVEGKITRLKIEHGLG</sequence>
<feature type="transmembrane region" description="Helical" evidence="7">
    <location>
        <begin position="31"/>
        <end position="53"/>
    </location>
</feature>
<dbReference type="EMBL" id="MNUY01000081">
    <property type="protein sequence ID" value="OIO12729.1"/>
    <property type="molecule type" value="Genomic_DNA"/>
</dbReference>
<evidence type="ECO:0000256" key="7">
    <source>
        <dbReference type="SAM" id="Phobius"/>
    </source>
</evidence>
<dbReference type="Pfam" id="PF02254">
    <property type="entry name" value="TrkA_N"/>
    <property type="match status" value="1"/>
</dbReference>
<feature type="transmembrane region" description="Helical" evidence="7">
    <location>
        <begin position="302"/>
        <end position="324"/>
    </location>
</feature>
<evidence type="ECO:0000313" key="10">
    <source>
        <dbReference type="Proteomes" id="UP000183120"/>
    </source>
</evidence>
<dbReference type="GO" id="GO:0016020">
    <property type="term" value="C:membrane"/>
    <property type="evidence" value="ECO:0007669"/>
    <property type="project" value="UniProtKB-SubCell"/>
</dbReference>
<feature type="domain" description="RCK N-terminal" evidence="8">
    <location>
        <begin position="421"/>
        <end position="537"/>
    </location>
</feature>
<evidence type="ECO:0000313" key="9">
    <source>
        <dbReference type="EMBL" id="OIO12729.1"/>
    </source>
</evidence>
<keyword evidence="4 7" id="KW-0812">Transmembrane</keyword>
<feature type="transmembrane region" description="Helical" evidence="7">
    <location>
        <begin position="179"/>
        <end position="204"/>
    </location>
</feature>
<dbReference type="InterPro" id="IPR003148">
    <property type="entry name" value="RCK_N"/>
</dbReference>
<evidence type="ECO:0000256" key="5">
    <source>
        <dbReference type="ARBA" id="ARBA00022989"/>
    </source>
</evidence>
<dbReference type="STRING" id="1805209.AUJ73_05110"/>
<organism evidence="9 10">
    <name type="scientific">Candidatus Gottesmanbacteria bacterium CG1_02_37_22</name>
    <dbReference type="NCBI Taxonomy" id="1805209"/>
    <lineage>
        <taxon>Bacteria</taxon>
        <taxon>Candidatus Gottesmaniibacteriota</taxon>
    </lineage>
</organism>
<dbReference type="Proteomes" id="UP000183120">
    <property type="component" value="Unassembled WGS sequence"/>
</dbReference>
<evidence type="ECO:0000256" key="6">
    <source>
        <dbReference type="ARBA" id="ARBA00023136"/>
    </source>
</evidence>
<dbReference type="Gene3D" id="1.20.1530.20">
    <property type="match status" value="1"/>
</dbReference>
<feature type="transmembrane region" description="Helical" evidence="7">
    <location>
        <begin position="277"/>
        <end position="296"/>
    </location>
</feature>
<dbReference type="PANTHER" id="PTHR42751">
    <property type="entry name" value="SODIUM/HYDROGEN EXCHANGER FAMILY/TRKA DOMAIN PROTEIN"/>
    <property type="match status" value="1"/>
</dbReference>
<reference evidence="9 10" key="1">
    <citation type="journal article" date="2016" name="Environ. Microbiol.">
        <title>Genomic resolution of a cold subsurface aquifer community provides metabolic insights for novel microbes adapted to high CO concentrations.</title>
        <authorList>
            <person name="Probst A.J."/>
            <person name="Castelle C.J."/>
            <person name="Singh A."/>
            <person name="Brown C.T."/>
            <person name="Anantharaman K."/>
            <person name="Sharon I."/>
            <person name="Hug L.A."/>
            <person name="Burstein D."/>
            <person name="Emerson J.B."/>
            <person name="Thomas B.C."/>
            <person name="Banfield J.F."/>
        </authorList>
    </citation>
    <scope>NUCLEOTIDE SEQUENCE [LARGE SCALE GENOMIC DNA]</scope>
    <source>
        <strain evidence="9">CG1_02_37_22</strain>
    </source>
</reference>
<feature type="transmembrane region" description="Helical" evidence="7">
    <location>
        <begin position="86"/>
        <end position="109"/>
    </location>
</feature>